<dbReference type="Proteomes" id="UP000823927">
    <property type="component" value="Unassembled WGS sequence"/>
</dbReference>
<reference evidence="10" key="1">
    <citation type="submission" date="2020-10" db="EMBL/GenBank/DDBJ databases">
        <authorList>
            <person name="Gilroy R."/>
        </authorList>
    </citation>
    <scope>NUCLEOTIDE SEQUENCE</scope>
    <source>
        <strain evidence="10">CHK178-757</strain>
    </source>
</reference>
<protein>
    <recommendedName>
        <fullName evidence="9">Cobalamin biosynthesis protein CobD</fullName>
    </recommendedName>
</protein>
<proteinExistence type="inferred from homology"/>
<dbReference type="PANTHER" id="PTHR34308">
    <property type="entry name" value="COBALAMIN BIOSYNTHESIS PROTEIN CBIB"/>
    <property type="match status" value="1"/>
</dbReference>
<gene>
    <name evidence="9 10" type="primary">cobD</name>
    <name evidence="10" type="ORF">IAB46_12735</name>
</gene>
<accession>A0A9D1F668</accession>
<name>A0A9D1F668_9FIRM</name>
<sequence length="319" mass="34556">MIFFKLTIGYILDLMFGDPYWLYHPIRLIGKLIFLGEKVTRRIFPKTDKGTVAAGGVMAAGVVAISFFVPALILALCARIHPGLAFIVETFWIYQILAGKCLSVEAKKVYGALKEGKLFKARRLLGYLVGRDTKQLDEDEVIKAAVETVAENTTDGMIAPLIFIAIGGAPLGFAYKAVNTMDSMVGYKNDKYIMFGKIPARLDDVVNFIPARISGVLMVLCAFLCGYDGKGAARIFVRDRNKHLSPNSAQTESACAGALGLMLGGTHSYFGKPIVKPQIGDALCQALPSHIADACLLMGGTSFLAVFILNMIKFAVTVL</sequence>
<evidence type="ECO:0000256" key="8">
    <source>
        <dbReference type="ARBA" id="ARBA00023136"/>
    </source>
</evidence>
<keyword evidence="6 9" id="KW-0812">Transmembrane</keyword>
<evidence type="ECO:0000256" key="1">
    <source>
        <dbReference type="ARBA" id="ARBA00004651"/>
    </source>
</evidence>
<comment type="subcellular location">
    <subcellularLocation>
        <location evidence="1 9">Cell membrane</location>
        <topology evidence="1 9">Multi-pass membrane protein</topology>
    </subcellularLocation>
</comment>
<reference evidence="10" key="2">
    <citation type="journal article" date="2021" name="PeerJ">
        <title>Extensive microbial diversity within the chicken gut microbiome revealed by metagenomics and culture.</title>
        <authorList>
            <person name="Gilroy R."/>
            <person name="Ravi A."/>
            <person name="Getino M."/>
            <person name="Pursley I."/>
            <person name="Horton D.L."/>
            <person name="Alikhan N.F."/>
            <person name="Baker D."/>
            <person name="Gharbi K."/>
            <person name="Hall N."/>
            <person name="Watson M."/>
            <person name="Adriaenssens E.M."/>
            <person name="Foster-Nyarko E."/>
            <person name="Jarju S."/>
            <person name="Secka A."/>
            <person name="Antonio M."/>
            <person name="Oren A."/>
            <person name="Chaudhuri R.R."/>
            <person name="La Ragione R."/>
            <person name="Hildebrand F."/>
            <person name="Pallen M.J."/>
        </authorList>
    </citation>
    <scope>NUCLEOTIDE SEQUENCE</scope>
    <source>
        <strain evidence="10">CHK178-757</strain>
    </source>
</reference>
<keyword evidence="5 9" id="KW-0169">Cobalamin biosynthesis</keyword>
<keyword evidence="8 9" id="KW-0472">Membrane</keyword>
<comment type="pathway">
    <text evidence="2 9">Cofactor biosynthesis; adenosylcobalamin biosynthesis.</text>
</comment>
<dbReference type="NCBIfam" id="TIGR00380">
    <property type="entry name" value="cobal_cbiB"/>
    <property type="match status" value="1"/>
</dbReference>
<feature type="transmembrane region" description="Helical" evidence="9">
    <location>
        <begin position="295"/>
        <end position="316"/>
    </location>
</feature>
<evidence type="ECO:0000256" key="3">
    <source>
        <dbReference type="ARBA" id="ARBA00006263"/>
    </source>
</evidence>
<feature type="transmembrane region" description="Helical" evidence="9">
    <location>
        <begin position="52"/>
        <end position="76"/>
    </location>
</feature>
<comment type="caution">
    <text evidence="9">Lacks conserved residue(s) required for the propagation of feature annotation.</text>
</comment>
<dbReference type="HAMAP" id="MF_00024">
    <property type="entry name" value="CobD_CbiB"/>
    <property type="match status" value="1"/>
</dbReference>
<dbReference type="InterPro" id="IPR004485">
    <property type="entry name" value="Cobalamin_biosynth_CobD/CbiB"/>
</dbReference>
<evidence type="ECO:0000256" key="4">
    <source>
        <dbReference type="ARBA" id="ARBA00022475"/>
    </source>
</evidence>
<dbReference type="GO" id="GO:0009236">
    <property type="term" value="P:cobalamin biosynthetic process"/>
    <property type="evidence" value="ECO:0007669"/>
    <property type="project" value="UniProtKB-UniRule"/>
</dbReference>
<dbReference type="GO" id="GO:0015420">
    <property type="term" value="F:ABC-type vitamin B12 transporter activity"/>
    <property type="evidence" value="ECO:0007669"/>
    <property type="project" value="UniProtKB-UniRule"/>
</dbReference>
<keyword evidence="7 9" id="KW-1133">Transmembrane helix</keyword>
<evidence type="ECO:0000256" key="9">
    <source>
        <dbReference type="HAMAP-Rule" id="MF_00024"/>
    </source>
</evidence>
<dbReference type="Pfam" id="PF03186">
    <property type="entry name" value="CobD_Cbib"/>
    <property type="match status" value="1"/>
</dbReference>
<dbReference type="EMBL" id="DVIT01000055">
    <property type="protein sequence ID" value="HIS48393.1"/>
    <property type="molecule type" value="Genomic_DNA"/>
</dbReference>
<comment type="similarity">
    <text evidence="3 9">Belongs to the CobD/CbiB family.</text>
</comment>
<dbReference type="AlphaFoldDB" id="A0A9D1F668"/>
<comment type="function">
    <text evidence="9">Converts cobyric acid to cobinamide by the addition of aminopropanol on the F carboxylic group.</text>
</comment>
<keyword evidence="4 9" id="KW-1003">Cell membrane</keyword>
<comment type="caution">
    <text evidence="10">The sequence shown here is derived from an EMBL/GenBank/DDBJ whole genome shotgun (WGS) entry which is preliminary data.</text>
</comment>
<evidence type="ECO:0000256" key="2">
    <source>
        <dbReference type="ARBA" id="ARBA00004953"/>
    </source>
</evidence>
<evidence type="ECO:0000313" key="10">
    <source>
        <dbReference type="EMBL" id="HIS48393.1"/>
    </source>
</evidence>
<feature type="transmembrane region" description="Helical" evidence="9">
    <location>
        <begin position="157"/>
        <end position="178"/>
    </location>
</feature>
<organism evidence="10 11">
    <name type="scientific">Candidatus Scybalocola faecigallinarum</name>
    <dbReference type="NCBI Taxonomy" id="2840941"/>
    <lineage>
        <taxon>Bacteria</taxon>
        <taxon>Bacillati</taxon>
        <taxon>Bacillota</taxon>
        <taxon>Clostridia</taxon>
        <taxon>Lachnospirales</taxon>
        <taxon>Lachnospiraceae</taxon>
        <taxon>Lachnospiraceae incertae sedis</taxon>
        <taxon>Candidatus Scybalocola (ex Gilroy et al. 2021)</taxon>
    </lineage>
</organism>
<evidence type="ECO:0000313" key="11">
    <source>
        <dbReference type="Proteomes" id="UP000823927"/>
    </source>
</evidence>
<dbReference type="PANTHER" id="PTHR34308:SF1">
    <property type="entry name" value="COBALAMIN BIOSYNTHESIS PROTEIN CBIB"/>
    <property type="match status" value="1"/>
</dbReference>
<evidence type="ECO:0000256" key="6">
    <source>
        <dbReference type="ARBA" id="ARBA00022692"/>
    </source>
</evidence>
<dbReference type="GO" id="GO:0048472">
    <property type="term" value="F:threonine-phosphate decarboxylase activity"/>
    <property type="evidence" value="ECO:0007669"/>
    <property type="project" value="InterPro"/>
</dbReference>
<evidence type="ECO:0000256" key="7">
    <source>
        <dbReference type="ARBA" id="ARBA00022989"/>
    </source>
</evidence>
<evidence type="ECO:0000256" key="5">
    <source>
        <dbReference type="ARBA" id="ARBA00022573"/>
    </source>
</evidence>
<dbReference type="GO" id="GO:0005886">
    <property type="term" value="C:plasma membrane"/>
    <property type="evidence" value="ECO:0007669"/>
    <property type="project" value="UniProtKB-SubCell"/>
</dbReference>